<dbReference type="SUPFAM" id="SSF48452">
    <property type="entry name" value="TPR-like"/>
    <property type="match status" value="1"/>
</dbReference>
<protein>
    <recommendedName>
        <fullName evidence="2">CS domain-containing protein</fullName>
    </recommendedName>
</protein>
<dbReference type="InterPro" id="IPR007052">
    <property type="entry name" value="CS_dom"/>
</dbReference>
<accession>A0A8J9V4G6</accession>
<feature type="region of interest" description="Disordered" evidence="1">
    <location>
        <begin position="186"/>
        <end position="210"/>
    </location>
</feature>
<dbReference type="InterPro" id="IPR052004">
    <property type="entry name" value="Dynein_assembly_factor_4"/>
</dbReference>
<dbReference type="PANTHER" id="PTHR46492">
    <property type="entry name" value="DYNEIN ASSEMBLY FACTOR 4, AXONEMAL"/>
    <property type="match status" value="1"/>
</dbReference>
<dbReference type="OrthoDB" id="348005at2759"/>
<dbReference type="Proteomes" id="UP000838878">
    <property type="component" value="Chromosome 8"/>
</dbReference>
<keyword evidence="4" id="KW-1185">Reference proteome</keyword>
<dbReference type="SMART" id="SM00028">
    <property type="entry name" value="TPR"/>
    <property type="match status" value="3"/>
</dbReference>
<dbReference type="InterPro" id="IPR011990">
    <property type="entry name" value="TPR-like_helical_dom_sf"/>
</dbReference>
<evidence type="ECO:0000259" key="2">
    <source>
        <dbReference type="PROSITE" id="PS51203"/>
    </source>
</evidence>
<dbReference type="GO" id="GO:0003341">
    <property type="term" value="P:cilium movement"/>
    <property type="evidence" value="ECO:0007669"/>
    <property type="project" value="TreeGrafter"/>
</dbReference>
<feature type="domain" description="CS" evidence="2">
    <location>
        <begin position="3"/>
        <end position="87"/>
    </location>
</feature>
<dbReference type="AlphaFoldDB" id="A0A8J9V4G6"/>
<dbReference type="PANTHER" id="PTHR46492:SF1">
    <property type="entry name" value="DYNEIN AXONEMAL ASSEMBLY FACTOR 4"/>
    <property type="match status" value="1"/>
</dbReference>
<name>A0A8J9V4G6_9NEOP</name>
<feature type="non-terminal residue" evidence="3">
    <location>
        <position position="420"/>
    </location>
</feature>
<organism evidence="3 4">
    <name type="scientific">Brenthis ino</name>
    <name type="common">lesser marbled fritillary</name>
    <dbReference type="NCBI Taxonomy" id="405034"/>
    <lineage>
        <taxon>Eukaryota</taxon>
        <taxon>Metazoa</taxon>
        <taxon>Ecdysozoa</taxon>
        <taxon>Arthropoda</taxon>
        <taxon>Hexapoda</taxon>
        <taxon>Insecta</taxon>
        <taxon>Pterygota</taxon>
        <taxon>Neoptera</taxon>
        <taxon>Endopterygota</taxon>
        <taxon>Lepidoptera</taxon>
        <taxon>Glossata</taxon>
        <taxon>Ditrysia</taxon>
        <taxon>Papilionoidea</taxon>
        <taxon>Nymphalidae</taxon>
        <taxon>Heliconiinae</taxon>
        <taxon>Argynnini</taxon>
        <taxon>Brenthis</taxon>
    </lineage>
</organism>
<dbReference type="SUPFAM" id="SSF49764">
    <property type="entry name" value="HSP20-like chaperones"/>
    <property type="match status" value="1"/>
</dbReference>
<dbReference type="PROSITE" id="PS51203">
    <property type="entry name" value="CS"/>
    <property type="match status" value="1"/>
</dbReference>
<dbReference type="GO" id="GO:0036158">
    <property type="term" value="P:outer dynein arm assembly"/>
    <property type="evidence" value="ECO:0007669"/>
    <property type="project" value="TreeGrafter"/>
</dbReference>
<dbReference type="InterPro" id="IPR019734">
    <property type="entry name" value="TPR_rpt"/>
</dbReference>
<evidence type="ECO:0000313" key="3">
    <source>
        <dbReference type="EMBL" id="CAH0730024.1"/>
    </source>
</evidence>
<evidence type="ECO:0000256" key="1">
    <source>
        <dbReference type="SAM" id="MobiDB-lite"/>
    </source>
</evidence>
<reference evidence="3" key="1">
    <citation type="submission" date="2021-12" db="EMBL/GenBank/DDBJ databases">
        <authorList>
            <person name="Martin H S."/>
        </authorList>
    </citation>
    <scope>NUCLEOTIDE SEQUENCE</scope>
</reference>
<dbReference type="GO" id="GO:0036159">
    <property type="term" value="P:inner dynein arm assembly"/>
    <property type="evidence" value="ECO:0007669"/>
    <property type="project" value="TreeGrafter"/>
</dbReference>
<sequence length="420" mass="48372">MPILVKDYTWIQSSTNIHVRVPIDPVYREKVDLFTSDCYIKANFKPFLFEIFLLHDVDINKSKCIINNDMIQLDLVKKDDCEWSELEKQLSKEEKKNIRESVLKESQNKATKDAEEKAIRISQLNRFTVQQAMDIDSRQHAVMDSRRNEHCEKAMQNLEEWRKNKNEEGNQNLSVSYKSGVTITELPSSDEEVPKYAKPRNQSQNVKKKVEKKKIKSEYIDKKKNETAKRVLPQLRKMAQLEITHTPRSFPTPTRESTAAEEEAWIKNITLARRASGFVSEDLRPEEQDPQWCKEKGDEFFRNGNFLGAISAYTHGISLSDKLPSLFSNRAAAHFALGNFNKCANDCSTALDLMKPACEGNRQSRGKCIARRAASLARLGYLNKAIDEMKAASKLLPEDDNIKQDIYDMERAWEQNPDSD</sequence>
<gene>
    <name evidence="3" type="ORF">BINO364_LOCUS15052</name>
</gene>
<dbReference type="InterPro" id="IPR008978">
    <property type="entry name" value="HSP20-like_chaperone"/>
</dbReference>
<dbReference type="Gene3D" id="2.60.40.790">
    <property type="match status" value="1"/>
</dbReference>
<dbReference type="EMBL" id="OV170228">
    <property type="protein sequence ID" value="CAH0730024.1"/>
    <property type="molecule type" value="Genomic_DNA"/>
</dbReference>
<evidence type="ECO:0000313" key="4">
    <source>
        <dbReference type="Proteomes" id="UP000838878"/>
    </source>
</evidence>
<proteinExistence type="predicted"/>
<dbReference type="Gene3D" id="1.25.40.10">
    <property type="entry name" value="Tetratricopeptide repeat domain"/>
    <property type="match status" value="1"/>
</dbReference>